<name>A0AAJ5ZE02_9CHLR</name>
<dbReference type="AlphaFoldDB" id="A0AAJ5ZE02"/>
<dbReference type="InterPro" id="IPR037523">
    <property type="entry name" value="VOC_core"/>
</dbReference>
<evidence type="ECO:0000313" key="5">
    <source>
        <dbReference type="Proteomes" id="UP001321249"/>
    </source>
</evidence>
<dbReference type="Proteomes" id="UP001219901">
    <property type="component" value="Chromosome"/>
</dbReference>
<dbReference type="InterPro" id="IPR004360">
    <property type="entry name" value="Glyas_Fos-R_dOase_dom"/>
</dbReference>
<dbReference type="Gene3D" id="3.10.180.10">
    <property type="entry name" value="2,3-Dihydroxybiphenyl 1,2-Dioxygenase, domain 1"/>
    <property type="match status" value="1"/>
</dbReference>
<dbReference type="Pfam" id="PF00903">
    <property type="entry name" value="Glyoxalase"/>
    <property type="match status" value="1"/>
</dbReference>
<evidence type="ECO:0000313" key="3">
    <source>
        <dbReference type="EMBL" id="WFG39474.1"/>
    </source>
</evidence>
<accession>A0AAJ5ZE02</accession>
<reference evidence="3" key="2">
    <citation type="journal article" date="2023" name="Nat. Commun.">
        <title>Cultivation of marine bacteria of the SAR202 clade.</title>
        <authorList>
            <person name="Lim Y."/>
            <person name="Seo J.H."/>
            <person name="Giovannoni S.J."/>
            <person name="Kang I."/>
            <person name="Cho J.C."/>
        </authorList>
    </citation>
    <scope>NUCLEOTIDE SEQUENCE</scope>
    <source>
        <strain evidence="3">JH1073</strain>
    </source>
</reference>
<dbReference type="PROSITE" id="PS51819">
    <property type="entry name" value="VOC"/>
    <property type="match status" value="1"/>
</dbReference>
<reference evidence="4" key="3">
    <citation type="submission" date="2023-06" db="EMBL/GenBank/DDBJ databases">
        <title>Pangenomics reveal diversification of enzyme families and niche specialization in globally abundant SAR202 bacteria.</title>
        <authorList>
            <person name="Saw J.H.W."/>
        </authorList>
    </citation>
    <scope>NUCLEOTIDE SEQUENCE [LARGE SCALE GENOMIC DNA]</scope>
    <source>
        <strain evidence="4">JH1073</strain>
    </source>
</reference>
<dbReference type="Proteomes" id="UP001321249">
    <property type="component" value="Unassembled WGS sequence"/>
</dbReference>
<proteinExistence type="predicted"/>
<evidence type="ECO:0000313" key="2">
    <source>
        <dbReference type="EMBL" id="MDG0865795.1"/>
    </source>
</evidence>
<keyword evidence="4" id="KW-1185">Reference proteome</keyword>
<dbReference type="EMBL" id="WMBE01000001">
    <property type="protein sequence ID" value="MDG0865795.1"/>
    <property type="molecule type" value="Genomic_DNA"/>
</dbReference>
<protein>
    <recommendedName>
        <fullName evidence="1">VOC domain-containing protein</fullName>
    </recommendedName>
</protein>
<organism evidence="3 4">
    <name type="scientific">Candidatus Lucifugimonas marina</name>
    <dbReference type="NCBI Taxonomy" id="3038979"/>
    <lineage>
        <taxon>Bacteria</taxon>
        <taxon>Bacillati</taxon>
        <taxon>Chloroflexota</taxon>
        <taxon>Dehalococcoidia</taxon>
        <taxon>SAR202 cluster</taxon>
        <taxon>Candidatus Lucifugimonadales</taxon>
        <taxon>Candidatus Lucifugimonadaceae</taxon>
        <taxon>Candidatus Lucifugimonas</taxon>
    </lineage>
</organism>
<feature type="domain" description="VOC" evidence="1">
    <location>
        <begin position="5"/>
        <end position="121"/>
    </location>
</feature>
<reference evidence="4 5" key="1">
    <citation type="submission" date="2019-11" db="EMBL/GenBank/DDBJ databases">
        <authorList>
            <person name="Cho J.-C."/>
        </authorList>
    </citation>
    <scope>NUCLEOTIDE SEQUENCE [LARGE SCALE GENOMIC DNA]</scope>
    <source>
        <strain evidence="3 4">JH1073</strain>
        <strain evidence="2 5">JH702</strain>
    </source>
</reference>
<gene>
    <name evidence="2" type="ORF">GKO46_01745</name>
    <name evidence="3" type="ORF">GKO48_07525</name>
</gene>
<dbReference type="InterPro" id="IPR029068">
    <property type="entry name" value="Glyas_Bleomycin-R_OHBP_Dase"/>
</dbReference>
<dbReference type="SUPFAM" id="SSF54593">
    <property type="entry name" value="Glyoxalase/Bleomycin resistance protein/Dihydroxybiphenyl dioxygenase"/>
    <property type="match status" value="1"/>
</dbReference>
<dbReference type="EMBL" id="CP046147">
    <property type="protein sequence ID" value="WFG39474.1"/>
    <property type="molecule type" value="Genomic_DNA"/>
</dbReference>
<evidence type="ECO:0000259" key="1">
    <source>
        <dbReference type="PROSITE" id="PS51819"/>
    </source>
</evidence>
<sequence length="131" mass="14968">MKFLGVDHIDIIVSDLEKSIDYYRKFGMHPEGTVDNGETVFLWNGDDDNPVRIELHKQQDGQTLGIDHLSFLVDDPTDAQKEIEFLGGVEFLFEPFENQQSGRTISNSYDPDGVQIQMARQTSPGTYKNWE</sequence>
<evidence type="ECO:0000313" key="4">
    <source>
        <dbReference type="Proteomes" id="UP001219901"/>
    </source>
</evidence>
<dbReference type="RefSeq" id="WP_342823204.1">
    <property type="nucleotide sequence ID" value="NZ_CP046146.1"/>
</dbReference>
<dbReference type="CDD" id="cd06587">
    <property type="entry name" value="VOC"/>
    <property type="match status" value="1"/>
</dbReference>